<organism evidence="1 2">
    <name type="scientific">Neisseria elongata subsp. glycolytica ATCC 29315</name>
    <dbReference type="NCBI Taxonomy" id="546263"/>
    <lineage>
        <taxon>Bacteria</taxon>
        <taxon>Pseudomonadati</taxon>
        <taxon>Pseudomonadota</taxon>
        <taxon>Betaproteobacteria</taxon>
        <taxon>Neisseriales</taxon>
        <taxon>Neisseriaceae</taxon>
        <taxon>Neisseria</taxon>
    </lineage>
</organism>
<reference evidence="1 2" key="1">
    <citation type="submission" date="2010-02" db="EMBL/GenBank/DDBJ databases">
        <authorList>
            <person name="Weinstock G."/>
            <person name="Sodergren E."/>
            <person name="Clifton S."/>
            <person name="Fulton L."/>
            <person name="Fulton B."/>
            <person name="Courtney L."/>
            <person name="Fronick C."/>
            <person name="Harrison M."/>
            <person name="Strong C."/>
            <person name="Farmer C."/>
            <person name="Delahaunty K."/>
            <person name="Markovic C."/>
            <person name="Hall O."/>
            <person name="Minx P."/>
            <person name="Tomlinson C."/>
            <person name="Mitreva M."/>
            <person name="Nelson J."/>
            <person name="Hou S."/>
            <person name="Wollam A."/>
            <person name="Pepin K.H."/>
            <person name="Johnson M."/>
            <person name="Bhonagiri V."/>
            <person name="Zhang X."/>
            <person name="Suruliraj S."/>
            <person name="Warren W."/>
            <person name="Chinwalla A."/>
            <person name="Mardis E.R."/>
            <person name="Wilson R.K."/>
        </authorList>
    </citation>
    <scope>NUCLEOTIDE SEQUENCE [LARGE SCALE GENOMIC DNA]</scope>
    <source>
        <strain evidence="1 2">ATCC 29315</strain>
    </source>
</reference>
<dbReference type="Proteomes" id="UP000005536">
    <property type="component" value="Unassembled WGS sequence"/>
</dbReference>
<comment type="caution">
    <text evidence="1">The sequence shown here is derived from an EMBL/GenBank/DDBJ whole genome shotgun (WGS) entry which is preliminary data.</text>
</comment>
<dbReference type="AlphaFoldDB" id="D4DQN6"/>
<evidence type="ECO:0000313" key="1">
    <source>
        <dbReference type="EMBL" id="EFE49634.1"/>
    </source>
</evidence>
<evidence type="ECO:0000313" key="2">
    <source>
        <dbReference type="Proteomes" id="UP000005536"/>
    </source>
</evidence>
<protein>
    <submittedName>
        <fullName evidence="1">Uncharacterized protein</fullName>
    </submittedName>
</protein>
<accession>D4DQN6</accession>
<dbReference type="EMBL" id="ADBF01000042">
    <property type="protein sequence ID" value="EFE49634.1"/>
    <property type="molecule type" value="Genomic_DNA"/>
</dbReference>
<name>D4DQN6_NEIEG</name>
<gene>
    <name evidence="1" type="ORF">NEIELOOT_01376</name>
</gene>
<sequence length="50" mass="5495">MPRLAVLFVLSAASSPCPDLNLTHYIYVVLEGKNSMSIFAVKLDKQGLRS</sequence>
<proteinExistence type="predicted"/>